<organism evidence="1 2">
    <name type="scientific">Streptomyces andamanensis</name>
    <dbReference type="NCBI Taxonomy" id="1565035"/>
    <lineage>
        <taxon>Bacteria</taxon>
        <taxon>Bacillati</taxon>
        <taxon>Actinomycetota</taxon>
        <taxon>Actinomycetes</taxon>
        <taxon>Kitasatosporales</taxon>
        <taxon>Streptomycetaceae</taxon>
        <taxon>Streptomyces</taxon>
    </lineage>
</organism>
<name>A0ABV8TG65_9ACTN</name>
<accession>A0ABV8TG65</accession>
<dbReference type="Proteomes" id="UP001595824">
    <property type="component" value="Unassembled WGS sequence"/>
</dbReference>
<protein>
    <submittedName>
        <fullName evidence="1">Uncharacterized protein</fullName>
    </submittedName>
</protein>
<sequence>MNSPVNEEVQALMEAAHDRAAKALGLTCTGRWRGASSVSLSDAERGTGGYG</sequence>
<proteinExistence type="predicted"/>
<gene>
    <name evidence="1" type="ORF">ACFPC0_17990</name>
</gene>
<comment type="caution">
    <text evidence="1">The sequence shown here is derived from an EMBL/GenBank/DDBJ whole genome shotgun (WGS) entry which is preliminary data.</text>
</comment>
<keyword evidence="2" id="KW-1185">Reference proteome</keyword>
<evidence type="ECO:0000313" key="1">
    <source>
        <dbReference type="EMBL" id="MFC4329653.1"/>
    </source>
</evidence>
<evidence type="ECO:0000313" key="2">
    <source>
        <dbReference type="Proteomes" id="UP001595824"/>
    </source>
</evidence>
<dbReference type="EMBL" id="JBHSDP010000015">
    <property type="protein sequence ID" value="MFC4329653.1"/>
    <property type="molecule type" value="Genomic_DNA"/>
</dbReference>
<reference evidence="2" key="1">
    <citation type="journal article" date="2019" name="Int. J. Syst. Evol. Microbiol.">
        <title>The Global Catalogue of Microorganisms (GCM) 10K type strain sequencing project: providing services to taxonomists for standard genome sequencing and annotation.</title>
        <authorList>
            <consortium name="The Broad Institute Genomics Platform"/>
            <consortium name="The Broad Institute Genome Sequencing Center for Infectious Disease"/>
            <person name="Wu L."/>
            <person name="Ma J."/>
        </authorList>
    </citation>
    <scope>NUCLEOTIDE SEQUENCE [LARGE SCALE GENOMIC DNA]</scope>
    <source>
        <strain evidence="2">PCU 347</strain>
    </source>
</reference>
<dbReference type="RefSeq" id="WP_381740202.1">
    <property type="nucleotide sequence ID" value="NZ_JBHSDP010000015.1"/>
</dbReference>